<proteinExistence type="inferred from homology"/>
<dbReference type="InterPro" id="IPR036291">
    <property type="entry name" value="NAD(P)-bd_dom_sf"/>
</dbReference>
<dbReference type="PRINTS" id="PR00081">
    <property type="entry name" value="GDHRDH"/>
</dbReference>
<reference evidence="3 4" key="1">
    <citation type="submission" date="2020-08" db="EMBL/GenBank/DDBJ databases">
        <title>A Genomic Blueprint of the Chicken Gut Microbiome.</title>
        <authorList>
            <person name="Gilroy R."/>
            <person name="Ravi A."/>
            <person name="Getino M."/>
            <person name="Pursley I."/>
            <person name="Horton D.L."/>
            <person name="Alikhan N.-F."/>
            <person name="Baker D."/>
            <person name="Gharbi K."/>
            <person name="Hall N."/>
            <person name="Watson M."/>
            <person name="Adriaenssens E.M."/>
            <person name="Foster-Nyarko E."/>
            <person name="Jarju S."/>
            <person name="Secka A."/>
            <person name="Antonio M."/>
            <person name="Oren A."/>
            <person name="Chaudhuri R."/>
            <person name="La Ragione R.M."/>
            <person name="Hildebrand F."/>
            <person name="Pallen M.J."/>
        </authorList>
    </citation>
    <scope>NUCLEOTIDE SEQUENCE [LARGE SCALE GENOMIC DNA]</scope>
    <source>
        <strain evidence="3 4">Sa2BUA2</strain>
    </source>
</reference>
<dbReference type="EMBL" id="JACSQC010000007">
    <property type="protein sequence ID" value="MBD8044932.1"/>
    <property type="molecule type" value="Genomic_DNA"/>
</dbReference>
<keyword evidence="4" id="KW-1185">Reference proteome</keyword>
<accession>A0ABR8YL17</accession>
<evidence type="ECO:0000313" key="4">
    <source>
        <dbReference type="Proteomes" id="UP000652763"/>
    </source>
</evidence>
<evidence type="ECO:0000256" key="1">
    <source>
        <dbReference type="ARBA" id="ARBA00006484"/>
    </source>
</evidence>
<dbReference type="Gene3D" id="3.40.50.720">
    <property type="entry name" value="NAD(P)-binding Rossmann-like Domain"/>
    <property type="match status" value="1"/>
</dbReference>
<evidence type="ECO:0000256" key="2">
    <source>
        <dbReference type="ARBA" id="ARBA00023002"/>
    </source>
</evidence>
<sequence length="255" mass="25767">MAADAQKVIIHGAGGAIGGAVAEEFARQGAELFLAGLHLNSVNATAARIRAAGGEGVHVSEVDAYDPLAVEAHANAVVDEAGRVDVMLNAVSIPLIQGTPLLDMAVEDVTAPAAAWLRTQFITARAAAAHMVPRGSGTILTLSASPARVAIAGVGGFAAACSAVEALTRTLAAEVGPAGVRVVCLRPQRILETIGSTPDLPMPLDDFTRFLESLTTTGKLPTLSDVAKAAVFLAQGGAESLNGSVLNLTAGMSTD</sequence>
<dbReference type="InterPro" id="IPR051122">
    <property type="entry name" value="SDR_DHRS6-like"/>
</dbReference>
<evidence type="ECO:0000313" key="3">
    <source>
        <dbReference type="EMBL" id="MBD8044932.1"/>
    </source>
</evidence>
<keyword evidence="2" id="KW-0560">Oxidoreductase</keyword>
<dbReference type="CDD" id="cd05233">
    <property type="entry name" value="SDR_c"/>
    <property type="match status" value="1"/>
</dbReference>
<dbReference type="Proteomes" id="UP000652763">
    <property type="component" value="Unassembled WGS sequence"/>
</dbReference>
<dbReference type="RefSeq" id="WP_191748401.1">
    <property type="nucleotide sequence ID" value="NZ_JACSQC010000007.1"/>
</dbReference>
<comment type="caution">
    <text evidence="3">The sequence shown here is derived from an EMBL/GenBank/DDBJ whole genome shotgun (WGS) entry which is preliminary data.</text>
</comment>
<dbReference type="PANTHER" id="PTHR43477:SF1">
    <property type="entry name" value="DIHYDROANTICAPSIN 7-DEHYDROGENASE"/>
    <property type="match status" value="1"/>
</dbReference>
<dbReference type="PANTHER" id="PTHR43477">
    <property type="entry name" value="DIHYDROANTICAPSIN 7-DEHYDROGENASE"/>
    <property type="match status" value="1"/>
</dbReference>
<dbReference type="Pfam" id="PF13561">
    <property type="entry name" value="adh_short_C2"/>
    <property type="match status" value="1"/>
</dbReference>
<dbReference type="InterPro" id="IPR002347">
    <property type="entry name" value="SDR_fam"/>
</dbReference>
<name>A0ABR8YL17_9MICC</name>
<organism evidence="3 4">
    <name type="scientific">Arthrobacter pullicola</name>
    <dbReference type="NCBI Taxonomy" id="2762224"/>
    <lineage>
        <taxon>Bacteria</taxon>
        <taxon>Bacillati</taxon>
        <taxon>Actinomycetota</taxon>
        <taxon>Actinomycetes</taxon>
        <taxon>Micrococcales</taxon>
        <taxon>Micrococcaceae</taxon>
        <taxon>Arthrobacter</taxon>
    </lineage>
</organism>
<dbReference type="SUPFAM" id="SSF51735">
    <property type="entry name" value="NAD(P)-binding Rossmann-fold domains"/>
    <property type="match status" value="1"/>
</dbReference>
<gene>
    <name evidence="3" type="ORF">H9638_14065</name>
</gene>
<protein>
    <submittedName>
        <fullName evidence="3">SDR family oxidoreductase</fullName>
    </submittedName>
</protein>
<comment type="similarity">
    <text evidence="1">Belongs to the short-chain dehydrogenases/reductases (SDR) family.</text>
</comment>